<dbReference type="EMBL" id="KL648705">
    <property type="protein sequence ID" value="KEY65422.1"/>
    <property type="molecule type" value="Genomic_DNA"/>
</dbReference>
<name>A0A084AJE3_STACB</name>
<organism evidence="1 2">
    <name type="scientific">Stachybotrys chartarum (strain CBS 109288 / IBT 7711)</name>
    <name type="common">Toxic black mold</name>
    <name type="synonym">Stilbospora chartarum</name>
    <dbReference type="NCBI Taxonomy" id="1280523"/>
    <lineage>
        <taxon>Eukaryota</taxon>
        <taxon>Fungi</taxon>
        <taxon>Dikarya</taxon>
        <taxon>Ascomycota</taxon>
        <taxon>Pezizomycotina</taxon>
        <taxon>Sordariomycetes</taxon>
        <taxon>Hypocreomycetidae</taxon>
        <taxon>Hypocreales</taxon>
        <taxon>Stachybotryaceae</taxon>
        <taxon>Stachybotrys</taxon>
    </lineage>
</organism>
<protein>
    <submittedName>
        <fullName evidence="1">Uncharacterized protein</fullName>
    </submittedName>
</protein>
<dbReference type="AlphaFoldDB" id="A0A084AJE3"/>
<sequence length="205" mass="23150">MMNPNETERERPVLLFIGGGSKLALENPESHTSSKETVALNPVLSQALFRHSLKVESPAASVSRIFSIDQPEPRRRWPNLISLVQLLAADKDQASMAECSQQQPRQQICVLQLLRGVTREARSAFQVRAPRRRPEFCHYLDEHVGFRAPVVGYPRLGRCHGAAFRVWADVVLDTENFMSHGDAFAMLEFLKMVVRPISMQQISAE</sequence>
<gene>
    <name evidence="1" type="ORF">S7711_10824</name>
</gene>
<reference evidence="1 2" key="1">
    <citation type="journal article" date="2014" name="BMC Genomics">
        <title>Comparative genome sequencing reveals chemotype-specific gene clusters in the toxigenic black mold Stachybotrys.</title>
        <authorList>
            <person name="Semeiks J."/>
            <person name="Borek D."/>
            <person name="Otwinowski Z."/>
            <person name="Grishin N.V."/>
        </authorList>
    </citation>
    <scope>NUCLEOTIDE SEQUENCE [LARGE SCALE GENOMIC DNA]</scope>
    <source>
        <strain evidence="2">CBS 109288 / IBT 7711</strain>
    </source>
</reference>
<proteinExistence type="predicted"/>
<evidence type="ECO:0000313" key="2">
    <source>
        <dbReference type="Proteomes" id="UP000028045"/>
    </source>
</evidence>
<keyword evidence="2" id="KW-1185">Reference proteome</keyword>
<evidence type="ECO:0000313" key="1">
    <source>
        <dbReference type="EMBL" id="KEY65422.1"/>
    </source>
</evidence>
<accession>A0A084AJE3</accession>
<dbReference type="Proteomes" id="UP000028045">
    <property type="component" value="Unassembled WGS sequence"/>
</dbReference>
<dbReference type="HOGENOM" id="CLU_1338303_0_0_1"/>